<keyword evidence="2" id="KW-0678">Repressor</keyword>
<dbReference type="PANTHER" id="PTHR21043">
    <property type="entry name" value="IOJAP SUPERFAMILY ORTHOLOG"/>
    <property type="match status" value="1"/>
</dbReference>
<evidence type="ECO:0000313" key="3">
    <source>
        <dbReference type="EMBL" id="AOT72777.1"/>
    </source>
</evidence>
<evidence type="ECO:0000256" key="2">
    <source>
        <dbReference type="HAMAP-Rule" id="MF_01477"/>
    </source>
</evidence>
<dbReference type="STRING" id="1424294.Gferi_26400"/>
<dbReference type="SUPFAM" id="SSF81301">
    <property type="entry name" value="Nucleotidyltransferase"/>
    <property type="match status" value="1"/>
</dbReference>
<dbReference type="EMBL" id="CP017269">
    <property type="protein sequence ID" value="AOT72777.1"/>
    <property type="molecule type" value="Genomic_DNA"/>
</dbReference>
<dbReference type="RefSeq" id="WP_069981086.1">
    <property type="nucleotide sequence ID" value="NZ_CP017269.1"/>
</dbReference>
<dbReference type="Pfam" id="PF02410">
    <property type="entry name" value="RsfS"/>
    <property type="match status" value="1"/>
</dbReference>
<name>A0A1D8GPH6_9FIRM</name>
<dbReference type="NCBIfam" id="TIGR00090">
    <property type="entry name" value="rsfS_iojap_ybeB"/>
    <property type="match status" value="1"/>
</dbReference>
<dbReference type="Proteomes" id="UP000095743">
    <property type="component" value="Chromosome"/>
</dbReference>
<dbReference type="PANTHER" id="PTHR21043:SF0">
    <property type="entry name" value="MITOCHONDRIAL ASSEMBLY OF RIBOSOMAL LARGE SUBUNIT PROTEIN 1"/>
    <property type="match status" value="1"/>
</dbReference>
<dbReference type="InterPro" id="IPR004394">
    <property type="entry name" value="Iojap/RsfS/C7orf30"/>
</dbReference>
<sequence>MIGETKNMAIEIGKIADAKKGQDIVILDIRQISSFADYFVIASGTSTRHVKAIADEIEDQMKDKGFELNHKEGYDSGTWILMDYNTVIVHIFIEEQRSFYSIERVWRDATQLGIDI</sequence>
<dbReference type="GO" id="GO:0017148">
    <property type="term" value="P:negative regulation of translation"/>
    <property type="evidence" value="ECO:0007669"/>
    <property type="project" value="UniProtKB-UniRule"/>
</dbReference>
<keyword evidence="2" id="KW-0810">Translation regulation</keyword>
<keyword evidence="2" id="KW-0963">Cytoplasm</keyword>
<dbReference type="OrthoDB" id="9793681at2"/>
<dbReference type="HAMAP" id="MF_01477">
    <property type="entry name" value="Iojap_RsfS"/>
    <property type="match status" value="1"/>
</dbReference>
<comment type="similarity">
    <text evidence="1 2">Belongs to the Iojap/RsfS family.</text>
</comment>
<dbReference type="GO" id="GO:0042256">
    <property type="term" value="P:cytosolic ribosome assembly"/>
    <property type="evidence" value="ECO:0007669"/>
    <property type="project" value="UniProtKB-UniRule"/>
</dbReference>
<dbReference type="GO" id="GO:0090071">
    <property type="term" value="P:negative regulation of ribosome biogenesis"/>
    <property type="evidence" value="ECO:0007669"/>
    <property type="project" value="UniProtKB-UniRule"/>
</dbReference>
<evidence type="ECO:0000313" key="4">
    <source>
        <dbReference type="Proteomes" id="UP000095743"/>
    </source>
</evidence>
<dbReference type="Gene3D" id="3.30.460.10">
    <property type="entry name" value="Beta Polymerase, domain 2"/>
    <property type="match status" value="1"/>
</dbReference>
<dbReference type="InterPro" id="IPR043519">
    <property type="entry name" value="NT_sf"/>
</dbReference>
<dbReference type="GO" id="GO:0043023">
    <property type="term" value="F:ribosomal large subunit binding"/>
    <property type="evidence" value="ECO:0007669"/>
    <property type="project" value="TreeGrafter"/>
</dbReference>
<dbReference type="KEGG" id="gfe:Gferi_26400"/>
<keyword evidence="4" id="KW-1185">Reference proteome</keyword>
<protein>
    <recommendedName>
        <fullName evidence="2">Ribosomal silencing factor RsfS</fullName>
    </recommendedName>
</protein>
<dbReference type="GO" id="GO:0005737">
    <property type="term" value="C:cytoplasm"/>
    <property type="evidence" value="ECO:0007669"/>
    <property type="project" value="UniProtKB-SubCell"/>
</dbReference>
<dbReference type="AlphaFoldDB" id="A0A1D8GPH6"/>
<proteinExistence type="inferred from homology"/>
<comment type="subunit">
    <text evidence="2">Interacts with ribosomal protein uL14 (rplN).</text>
</comment>
<accession>A0A1D8GPH6</accession>
<gene>
    <name evidence="2" type="primary">rsfS</name>
    <name evidence="3" type="ORF">Gferi_26400</name>
</gene>
<organism evidence="3 4">
    <name type="scientific">Geosporobacter ferrireducens</name>
    <dbReference type="NCBI Taxonomy" id="1424294"/>
    <lineage>
        <taxon>Bacteria</taxon>
        <taxon>Bacillati</taxon>
        <taxon>Bacillota</taxon>
        <taxon>Clostridia</taxon>
        <taxon>Peptostreptococcales</taxon>
        <taxon>Thermotaleaceae</taxon>
        <taxon>Geosporobacter</taxon>
    </lineage>
</organism>
<comment type="subcellular location">
    <subcellularLocation>
        <location evidence="2">Cytoplasm</location>
    </subcellularLocation>
</comment>
<reference evidence="3 4" key="1">
    <citation type="submission" date="2016-09" db="EMBL/GenBank/DDBJ databases">
        <title>Genomic analysis reveals versatility of anaerobic energy metabolism of Geosporobacter ferrireducens IRF9 of phylum Firmicutes.</title>
        <authorList>
            <person name="Kim S.-J."/>
        </authorList>
    </citation>
    <scope>NUCLEOTIDE SEQUENCE [LARGE SCALE GENOMIC DNA]</scope>
    <source>
        <strain evidence="3 4">IRF9</strain>
    </source>
</reference>
<comment type="function">
    <text evidence="2">Functions as a ribosomal silencing factor. Interacts with ribosomal protein uL14 (rplN), blocking formation of intersubunit bridge B8. Prevents association of the 30S and 50S ribosomal subunits and the formation of functional ribosomes, thus repressing translation.</text>
</comment>
<evidence type="ECO:0000256" key="1">
    <source>
        <dbReference type="ARBA" id="ARBA00010574"/>
    </source>
</evidence>